<feature type="transmembrane region" description="Helical" evidence="10">
    <location>
        <begin position="1130"/>
        <end position="1153"/>
    </location>
</feature>
<evidence type="ECO:0000256" key="1">
    <source>
        <dbReference type="ARBA" id="ARBA00004127"/>
    </source>
</evidence>
<proteinExistence type="inferred from homology"/>
<dbReference type="GO" id="GO:0004427">
    <property type="term" value="F:inorganic diphosphate phosphatase activity"/>
    <property type="evidence" value="ECO:0007669"/>
    <property type="project" value="InterPro"/>
</dbReference>
<feature type="transmembrane region" description="Helical" evidence="10">
    <location>
        <begin position="992"/>
        <end position="1013"/>
    </location>
</feature>
<protein>
    <recommendedName>
        <fullName evidence="2">H(+)-exporting diphosphatase</fullName>
        <ecNumber evidence="2">7.1.3.1</ecNumber>
    </recommendedName>
</protein>
<feature type="transmembrane region" description="Helical" evidence="10">
    <location>
        <begin position="186"/>
        <end position="205"/>
    </location>
</feature>
<feature type="transmembrane region" description="Helical" evidence="10">
    <location>
        <begin position="883"/>
        <end position="903"/>
    </location>
</feature>
<feature type="transmembrane region" description="Helical" evidence="10">
    <location>
        <begin position="507"/>
        <end position="525"/>
    </location>
</feature>
<dbReference type="Proteomes" id="UP000572268">
    <property type="component" value="Unassembled WGS sequence"/>
</dbReference>
<dbReference type="Pfam" id="PF03030">
    <property type="entry name" value="H_PPase"/>
    <property type="match status" value="2"/>
</dbReference>
<dbReference type="EC" id="7.1.3.1" evidence="2"/>
<evidence type="ECO:0000256" key="5">
    <source>
        <dbReference type="ARBA" id="ARBA00022842"/>
    </source>
</evidence>
<feature type="transmembrane region" description="Helical" evidence="10">
    <location>
        <begin position="326"/>
        <end position="349"/>
    </location>
</feature>
<feature type="transmembrane region" description="Helical" evidence="10">
    <location>
        <begin position="1236"/>
        <end position="1257"/>
    </location>
</feature>
<keyword evidence="7 10" id="KW-1133">Transmembrane helix</keyword>
<keyword evidence="3" id="KW-0813">Transport</keyword>
<feature type="transmembrane region" description="Helical" evidence="10">
    <location>
        <begin position="603"/>
        <end position="621"/>
    </location>
</feature>
<dbReference type="EMBL" id="JABANN010000112">
    <property type="protein sequence ID" value="KAF4670946.1"/>
    <property type="molecule type" value="Genomic_DNA"/>
</dbReference>
<feature type="transmembrane region" description="Helical" evidence="10">
    <location>
        <begin position="87"/>
        <end position="110"/>
    </location>
</feature>
<sequence length="1426" mass="148628">MSSVTLTNVFSFVPPVVGLLWAIKELVYVRSIKLAGPYKGKNGMQDSLVAGDARDVQKILVAMREISSNIAEGANAFLVAEYKYMMVYVVVFSIIIWPCIGLGTMLSFVVGSLTSIACGYIGMKTAVYCNVRTAHECWKSLTDGYDVALRGGSVMGFALVSLAVLNLAILVTIYNIPSLYNGDLRALYEALTGYGLGGSSIALFGRVGGGIYTKAADVGADLSGKNEYGLDEDDPRNPGCIADNVGDNVGDIAGMGADLFGSFAESTCAAMVICSAAPDALVSGSWSTMLFPLMVSSVGIIVGLVTMLTVNIFYKVRVIADIEKALKGVLVISTSLQTPTVVALAWWALPAGYFAIDEAHPACSWVKCAVCILLGLWSGLCIGYTTEYYTSQTYRPVREIAESEGVSAATGIIYGLAAGYVSCIVPVICLALTICVAHSVAGMFGVALGALGMLGTLTMSLTIDAYGPISDNAGGIAEMSELGPEVRERTDALDAAGNTTAAIGKGFAIGSAALVSLALFGAYCVRANISKVNILDPWTFTGLLFGAMMPYAFSAMTMKSVGKAANQMVEECMSQFPKIISGEMKPNYTKCIKIATDASLMEMIAPGCLVILSPLVAGLLFGKNCTAGLLCGALVSGVQMAISMSNTGGAWDNAKKFIEAGGLGPECGKGSQAHKNAVTGDTVGDPLKDTSGPAINIVIKLSAIMSLVFGGVIAKTSNENGVLWALKEVTYVSRIKLSGPPSGIQASLMGDGKKVDVQKILERMRDISSHIAEGANAFLVAEYKYMLVYVVIFSIIIGPCIGLGTMIAFIVGSLTSIACGYIGMRTAVYCNVRTTHESWKNISAGYDVAIRGGSVMGFALVSLGVFNLFILALIYSKFYGNNVIALYEALTGYGLGGSSIALFGRVGGGIYTKAADVGADLSGKNEYGLDEDDPRNPGCIADNVGDNVGDIAGMGADLFGSFAESTCAAMVICSASPEVAVHGSWSAMMFPLLLSSVGILVGIVTLMSVNIFYKVREIKDVEKALKGILIISTTIQTPVAILLAWWALPSGLFAIDASRLHCTWWKCAICVLLGLWSGLCIGNITEYFTSDTYKPVRSIADAEKISAATGIIIGLASGYASTVIPIICLAITICVAFSLAGMFGVALGALGMLGTLTMSLTIDAYGPISDNAGGIAEMSELGPEVRERTDALDAAGNTTAAIGKGFAIGSAALVSLALFGAYSVRAGINVVSLLDPWTFTGLLFGAMMPYAFSAMTMKSVGKAANQMVEECMSQFPKIISGEMKPNYTKCIKIATDASLMEMIAPGCLVILSPLVAGLLFGKNCTAGLLCGALVSGVQLAISMSNTGSSWDNSKKFIEAGGLGPECGKGSQAHKNAVTGDTIGDPLKDTSGPAINIVIKLSAIMSLVFGGVIAKTSNEHGGPFWLK</sequence>
<dbReference type="GO" id="GO:0016020">
    <property type="term" value="C:membrane"/>
    <property type="evidence" value="ECO:0007669"/>
    <property type="project" value="InterPro"/>
</dbReference>
<evidence type="ECO:0000256" key="10">
    <source>
        <dbReference type="SAM" id="Phobius"/>
    </source>
</evidence>
<evidence type="ECO:0000256" key="3">
    <source>
        <dbReference type="ARBA" id="ARBA00022448"/>
    </source>
</evidence>
<evidence type="ECO:0000256" key="6">
    <source>
        <dbReference type="ARBA" id="ARBA00022967"/>
    </source>
</evidence>
<dbReference type="NCBIfam" id="TIGR01104">
    <property type="entry name" value="V_PPase"/>
    <property type="match status" value="2"/>
</dbReference>
<dbReference type="NCBIfam" id="NF001960">
    <property type="entry name" value="PRK00733.3-5"/>
    <property type="match status" value="2"/>
</dbReference>
<feature type="transmembrane region" description="Helical" evidence="10">
    <location>
        <begin position="412"/>
        <end position="437"/>
    </location>
</feature>
<feature type="transmembrane region" description="Helical" evidence="10">
    <location>
        <begin position="694"/>
        <end position="714"/>
    </location>
</feature>
<feature type="transmembrane region" description="Helical" evidence="10">
    <location>
        <begin position="1063"/>
        <end position="1084"/>
    </location>
</feature>
<feature type="transmembrane region" description="Helical" evidence="10">
    <location>
        <begin position="855"/>
        <end position="876"/>
    </location>
</feature>
<dbReference type="GO" id="GO:0009678">
    <property type="term" value="F:diphosphate hydrolysis-driven proton transmembrane transporter activity"/>
    <property type="evidence" value="ECO:0007669"/>
    <property type="project" value="UniProtKB-EC"/>
</dbReference>
<evidence type="ECO:0000256" key="9">
    <source>
        <dbReference type="ARBA" id="ARBA00023136"/>
    </source>
</evidence>
<keyword evidence="9 10" id="KW-0472">Membrane</keyword>
<gene>
    <name evidence="11" type="ORF">FOL46_000568</name>
</gene>
<keyword evidence="4 10" id="KW-0812">Transmembrane</keyword>
<name>A0A7J6MHM7_PEROL</name>
<feature type="transmembrane region" description="Helical" evidence="10">
    <location>
        <begin position="628"/>
        <end position="645"/>
    </location>
</feature>
<feature type="transmembrane region" description="Helical" evidence="10">
    <location>
        <begin position="154"/>
        <end position="174"/>
    </location>
</feature>
<evidence type="ECO:0000256" key="8">
    <source>
        <dbReference type="ARBA" id="ARBA00023065"/>
    </source>
</evidence>
<feature type="transmembrane region" description="Helical" evidence="10">
    <location>
        <begin position="537"/>
        <end position="553"/>
    </location>
</feature>
<accession>A0A7J6MHM7</accession>
<feature type="transmembrane region" description="Helical" evidence="10">
    <location>
        <begin position="444"/>
        <end position="463"/>
    </location>
</feature>
<keyword evidence="5" id="KW-0460">Magnesium</keyword>
<evidence type="ECO:0000256" key="2">
    <source>
        <dbReference type="ARBA" id="ARBA00013242"/>
    </source>
</evidence>
<feature type="transmembrane region" description="Helical" evidence="10">
    <location>
        <begin position="6"/>
        <end position="23"/>
    </location>
</feature>
<dbReference type="HAMAP" id="MF_01129">
    <property type="entry name" value="PPase_energized_pump"/>
    <property type="match status" value="2"/>
</dbReference>
<dbReference type="InterPro" id="IPR004131">
    <property type="entry name" value="PPase-energised_H-pump"/>
</dbReference>
<keyword evidence="8" id="KW-0406">Ion transport</keyword>
<feature type="transmembrane region" description="Helical" evidence="10">
    <location>
        <begin position="289"/>
        <end position="314"/>
    </location>
</feature>
<evidence type="ECO:0000313" key="12">
    <source>
        <dbReference type="Proteomes" id="UP000572268"/>
    </source>
</evidence>
<comment type="subcellular location">
    <subcellularLocation>
        <location evidence="1">Endomembrane system</location>
        <topology evidence="1">Multi-pass membrane protein</topology>
    </subcellularLocation>
</comment>
<dbReference type="PANTHER" id="PTHR31998">
    <property type="entry name" value="K(+)-INSENSITIVE PYROPHOSPHATE-ENERGIZED PROTON PUMP"/>
    <property type="match status" value="1"/>
</dbReference>
<evidence type="ECO:0000313" key="11">
    <source>
        <dbReference type="EMBL" id="KAF4670946.1"/>
    </source>
</evidence>
<feature type="transmembrane region" description="Helical" evidence="10">
    <location>
        <begin position="1025"/>
        <end position="1048"/>
    </location>
</feature>
<evidence type="ECO:0000256" key="4">
    <source>
        <dbReference type="ARBA" id="ARBA00022692"/>
    </source>
</evidence>
<dbReference type="GO" id="GO:0012505">
    <property type="term" value="C:endomembrane system"/>
    <property type="evidence" value="ECO:0007669"/>
    <property type="project" value="UniProtKB-SubCell"/>
</dbReference>
<feature type="transmembrane region" description="Helical" evidence="10">
    <location>
        <begin position="1302"/>
        <end position="1320"/>
    </location>
</feature>
<feature type="transmembrane region" description="Helical" evidence="10">
    <location>
        <begin position="787"/>
        <end position="811"/>
    </location>
</feature>
<keyword evidence="6" id="KW-1278">Translocase</keyword>
<comment type="caution">
    <text evidence="11">The sequence shown here is derived from an EMBL/GenBank/DDBJ whole genome shotgun (WGS) entry which is preliminary data.</text>
</comment>
<evidence type="ECO:0000256" key="7">
    <source>
        <dbReference type="ARBA" id="ARBA00022989"/>
    </source>
</evidence>
<organism evidence="11 12">
    <name type="scientific">Perkinsus olseni</name>
    <name type="common">Perkinsus atlanticus</name>
    <dbReference type="NCBI Taxonomy" id="32597"/>
    <lineage>
        <taxon>Eukaryota</taxon>
        <taxon>Sar</taxon>
        <taxon>Alveolata</taxon>
        <taxon>Perkinsozoa</taxon>
        <taxon>Perkinsea</taxon>
        <taxon>Perkinsida</taxon>
        <taxon>Perkinsidae</taxon>
        <taxon>Perkinsus</taxon>
    </lineage>
</organism>
<feature type="transmembrane region" description="Helical" evidence="10">
    <location>
        <begin position="1206"/>
        <end position="1224"/>
    </location>
</feature>
<reference evidence="11 12" key="1">
    <citation type="submission" date="2020-04" db="EMBL/GenBank/DDBJ databases">
        <title>Perkinsus olseni comparative genomics.</title>
        <authorList>
            <person name="Bogema D.R."/>
        </authorList>
    </citation>
    <scope>NUCLEOTIDE SEQUENCE [LARGE SCALE GENOMIC DNA]</scope>
    <source>
        <strain evidence="11">ATCC PRA-31</strain>
    </source>
</reference>
<feature type="transmembrane region" description="Helical" evidence="10">
    <location>
        <begin position="1105"/>
        <end position="1124"/>
    </location>
</feature>